<dbReference type="EMBL" id="CCKQ01013544">
    <property type="protein sequence ID" value="CDW85217.1"/>
    <property type="molecule type" value="Genomic_DNA"/>
</dbReference>
<keyword evidence="5 8" id="KW-0812">Transmembrane</keyword>
<protein>
    <submittedName>
        <fullName evidence="9">Phosphatidylinositol n-acetylglucosaminyltransferase</fullName>
    </submittedName>
</protein>
<dbReference type="GO" id="GO:0016757">
    <property type="term" value="F:glycosyltransferase activity"/>
    <property type="evidence" value="ECO:0007669"/>
    <property type="project" value="UniProtKB-KW"/>
</dbReference>
<evidence type="ECO:0000256" key="3">
    <source>
        <dbReference type="ARBA" id="ARBA00008321"/>
    </source>
</evidence>
<reference evidence="9 10" key="1">
    <citation type="submission" date="2014-06" db="EMBL/GenBank/DDBJ databases">
        <authorList>
            <person name="Swart Estienne"/>
        </authorList>
    </citation>
    <scope>NUCLEOTIDE SEQUENCE [LARGE SCALE GENOMIC DNA]</scope>
    <source>
        <strain evidence="9 10">130c</strain>
    </source>
</reference>
<dbReference type="OrthoDB" id="196709at2759"/>
<evidence type="ECO:0000313" key="10">
    <source>
        <dbReference type="Proteomes" id="UP000039865"/>
    </source>
</evidence>
<dbReference type="InterPro" id="IPR009450">
    <property type="entry name" value="Plno_GlcNAc_GPI2"/>
</dbReference>
<feature type="transmembrane region" description="Helical" evidence="8">
    <location>
        <begin position="39"/>
        <end position="57"/>
    </location>
</feature>
<gene>
    <name evidence="9" type="primary">Contig16298.g17359</name>
    <name evidence="9" type="ORF">STYLEM_14290</name>
</gene>
<dbReference type="PANTHER" id="PTHR12982:SF0">
    <property type="entry name" value="PHOSPHATIDYLINOSITOL N-ACETYLGLUCOSAMINYLTRANSFERASE SUBUNIT C"/>
    <property type="match status" value="1"/>
</dbReference>
<name>A0A078AVB1_STYLE</name>
<evidence type="ECO:0000256" key="1">
    <source>
        <dbReference type="ARBA" id="ARBA00004141"/>
    </source>
</evidence>
<dbReference type="Proteomes" id="UP000039865">
    <property type="component" value="Unassembled WGS sequence"/>
</dbReference>
<dbReference type="UniPathway" id="UPA00196"/>
<dbReference type="PANTHER" id="PTHR12982">
    <property type="entry name" value="PHOSPHATIDYLINOSITOL GLYCAN, CLASS C"/>
    <property type="match status" value="1"/>
</dbReference>
<evidence type="ECO:0000256" key="2">
    <source>
        <dbReference type="ARBA" id="ARBA00004687"/>
    </source>
</evidence>
<keyword evidence="6 8" id="KW-1133">Transmembrane helix</keyword>
<feature type="transmembrane region" description="Helical" evidence="8">
    <location>
        <begin position="89"/>
        <end position="114"/>
    </location>
</feature>
<feature type="transmembrane region" description="Helical" evidence="8">
    <location>
        <begin position="223"/>
        <end position="244"/>
    </location>
</feature>
<comment type="pathway">
    <text evidence="2">Glycolipid biosynthesis; glycosylphosphatidylinositol-anchor biosynthesis.</text>
</comment>
<sequence>MPDGIADNYVDDYFLKGLVHKNSFPDLSYPSMIRETLEIIHVINTLTCFLVSFQLLLDNDYEIETFLVVTIACIFFYSTFIWINKAKYSFYGMINDLKTGVFLAGTLLFLTPVLKSLTVAYSTDTIILLVVIFVILHLILYDYSMVKKPLLLENITQSIGSPTSLNAVFFAAILLASRLLFGFYPLFRQGLRNYSQTICDILSVVTSVINLFMVLHISGSFALFYVFLVVFVSLISPWIFIYAYQFKKQNSANLNLYSDIQGPWDLPKVMQYTSIE</sequence>
<keyword evidence="10" id="KW-1185">Reference proteome</keyword>
<evidence type="ECO:0000256" key="7">
    <source>
        <dbReference type="ARBA" id="ARBA00023136"/>
    </source>
</evidence>
<evidence type="ECO:0000313" key="9">
    <source>
        <dbReference type="EMBL" id="CDW85217.1"/>
    </source>
</evidence>
<accession>A0A078AVB1</accession>
<dbReference type="InParanoid" id="A0A078AVB1"/>
<comment type="similarity">
    <text evidence="3">Belongs to the PIGC family.</text>
</comment>
<dbReference type="GO" id="GO:0006506">
    <property type="term" value="P:GPI anchor biosynthetic process"/>
    <property type="evidence" value="ECO:0007669"/>
    <property type="project" value="UniProtKB-UniPathway"/>
</dbReference>
<keyword evidence="4" id="KW-0337">GPI-anchor biosynthesis</keyword>
<evidence type="ECO:0000256" key="8">
    <source>
        <dbReference type="SAM" id="Phobius"/>
    </source>
</evidence>
<proteinExistence type="inferred from homology"/>
<comment type="subcellular location">
    <subcellularLocation>
        <location evidence="1">Membrane</location>
        <topology evidence="1">Multi-pass membrane protein</topology>
    </subcellularLocation>
</comment>
<feature type="transmembrane region" description="Helical" evidence="8">
    <location>
        <begin position="164"/>
        <end position="186"/>
    </location>
</feature>
<evidence type="ECO:0000256" key="5">
    <source>
        <dbReference type="ARBA" id="ARBA00022692"/>
    </source>
</evidence>
<keyword evidence="9" id="KW-0328">Glycosyltransferase</keyword>
<feature type="transmembrane region" description="Helical" evidence="8">
    <location>
        <begin position="198"/>
        <end position="217"/>
    </location>
</feature>
<dbReference type="AlphaFoldDB" id="A0A078AVB1"/>
<keyword evidence="9" id="KW-0808">Transferase</keyword>
<dbReference type="GO" id="GO:0000506">
    <property type="term" value="C:glycosylphosphatidylinositol-N-acetylglucosaminyltransferase (GPI-GnT) complex"/>
    <property type="evidence" value="ECO:0007669"/>
    <property type="project" value="TreeGrafter"/>
</dbReference>
<dbReference type="Pfam" id="PF06432">
    <property type="entry name" value="GPI2"/>
    <property type="match status" value="1"/>
</dbReference>
<evidence type="ECO:0000256" key="4">
    <source>
        <dbReference type="ARBA" id="ARBA00022502"/>
    </source>
</evidence>
<dbReference type="FunCoup" id="A0A078AVB1">
    <property type="interactions" value="331"/>
</dbReference>
<dbReference type="OMA" id="LISPWIF"/>
<feature type="transmembrane region" description="Helical" evidence="8">
    <location>
        <begin position="64"/>
        <end position="83"/>
    </location>
</feature>
<feature type="transmembrane region" description="Helical" evidence="8">
    <location>
        <begin position="126"/>
        <end position="144"/>
    </location>
</feature>
<organism evidence="9 10">
    <name type="scientific">Stylonychia lemnae</name>
    <name type="common">Ciliate</name>
    <dbReference type="NCBI Taxonomy" id="5949"/>
    <lineage>
        <taxon>Eukaryota</taxon>
        <taxon>Sar</taxon>
        <taxon>Alveolata</taxon>
        <taxon>Ciliophora</taxon>
        <taxon>Intramacronucleata</taxon>
        <taxon>Spirotrichea</taxon>
        <taxon>Stichotrichia</taxon>
        <taxon>Sporadotrichida</taxon>
        <taxon>Oxytrichidae</taxon>
        <taxon>Stylonychinae</taxon>
        <taxon>Stylonychia</taxon>
    </lineage>
</organism>
<evidence type="ECO:0000256" key="6">
    <source>
        <dbReference type="ARBA" id="ARBA00022989"/>
    </source>
</evidence>
<keyword evidence="7 8" id="KW-0472">Membrane</keyword>